<proteinExistence type="predicted"/>
<protein>
    <submittedName>
        <fullName evidence="5">Methyltransferase domain-containing protein</fullName>
    </submittedName>
</protein>
<dbReference type="SUPFAM" id="SSF53335">
    <property type="entry name" value="S-adenosyl-L-methionine-dependent methyltransferases"/>
    <property type="match status" value="1"/>
</dbReference>
<keyword evidence="6" id="KW-1185">Reference proteome</keyword>
<dbReference type="OrthoDB" id="3172472at2"/>
<dbReference type="Pfam" id="PF13649">
    <property type="entry name" value="Methyltransf_25"/>
    <property type="match status" value="1"/>
</dbReference>
<evidence type="ECO:0000256" key="3">
    <source>
        <dbReference type="SAM" id="MobiDB-lite"/>
    </source>
</evidence>
<dbReference type="EMBL" id="VIFM01000263">
    <property type="protein sequence ID" value="TQF10329.1"/>
    <property type="molecule type" value="Genomic_DNA"/>
</dbReference>
<evidence type="ECO:0000256" key="1">
    <source>
        <dbReference type="ARBA" id="ARBA00022603"/>
    </source>
</evidence>
<reference evidence="5 6" key="1">
    <citation type="submission" date="2019-06" db="EMBL/GenBank/DDBJ databases">
        <authorList>
            <person name="Livingstone P."/>
            <person name="Whitworth D."/>
        </authorList>
    </citation>
    <scope>NUCLEOTIDE SEQUENCE [LARGE SCALE GENOMIC DNA]</scope>
    <source>
        <strain evidence="5 6">AM401</strain>
    </source>
</reference>
<dbReference type="Gene3D" id="3.40.50.150">
    <property type="entry name" value="Vaccinia Virus protein VP39"/>
    <property type="match status" value="1"/>
</dbReference>
<evidence type="ECO:0000313" key="6">
    <source>
        <dbReference type="Proteomes" id="UP000315369"/>
    </source>
</evidence>
<dbReference type="AlphaFoldDB" id="A0A540WMS4"/>
<comment type="caution">
    <text evidence="5">The sequence shown here is derived from an EMBL/GenBank/DDBJ whole genome shotgun (WGS) entry which is preliminary data.</text>
</comment>
<organism evidence="5 6">
    <name type="scientific">Myxococcus llanfairpwllgwyngyllgogerychwyrndrobwllllantysiliogogogochensis</name>
    <dbReference type="NCBI Taxonomy" id="2590453"/>
    <lineage>
        <taxon>Bacteria</taxon>
        <taxon>Pseudomonadati</taxon>
        <taxon>Myxococcota</taxon>
        <taxon>Myxococcia</taxon>
        <taxon>Myxococcales</taxon>
        <taxon>Cystobacterineae</taxon>
        <taxon>Myxococcaceae</taxon>
        <taxon>Myxococcus</taxon>
    </lineage>
</organism>
<dbReference type="RefSeq" id="WP_141647891.1">
    <property type="nucleotide sequence ID" value="NZ_VIFM01000263.1"/>
</dbReference>
<keyword evidence="2 5" id="KW-0808">Transferase</keyword>
<feature type="compositionally biased region" description="Basic and acidic residues" evidence="3">
    <location>
        <begin position="280"/>
        <end position="290"/>
    </location>
</feature>
<dbReference type="GO" id="GO:0032259">
    <property type="term" value="P:methylation"/>
    <property type="evidence" value="ECO:0007669"/>
    <property type="project" value="UniProtKB-KW"/>
</dbReference>
<dbReference type="InterPro" id="IPR041698">
    <property type="entry name" value="Methyltransf_25"/>
</dbReference>
<dbReference type="Proteomes" id="UP000315369">
    <property type="component" value="Unassembled WGS sequence"/>
</dbReference>
<feature type="domain" description="Methyltransferase" evidence="4">
    <location>
        <begin position="44"/>
        <end position="142"/>
    </location>
</feature>
<dbReference type="PANTHER" id="PTHR43861">
    <property type="entry name" value="TRANS-ACONITATE 2-METHYLTRANSFERASE-RELATED"/>
    <property type="match status" value="1"/>
</dbReference>
<evidence type="ECO:0000256" key="2">
    <source>
        <dbReference type="ARBA" id="ARBA00022679"/>
    </source>
</evidence>
<evidence type="ECO:0000313" key="5">
    <source>
        <dbReference type="EMBL" id="TQF10329.1"/>
    </source>
</evidence>
<dbReference type="GO" id="GO:0008168">
    <property type="term" value="F:methyltransferase activity"/>
    <property type="evidence" value="ECO:0007669"/>
    <property type="project" value="UniProtKB-KW"/>
</dbReference>
<feature type="compositionally biased region" description="Low complexity" evidence="3">
    <location>
        <begin position="305"/>
        <end position="326"/>
    </location>
</feature>
<dbReference type="Gene3D" id="2.20.25.110">
    <property type="entry name" value="S-adenosyl-L-methionine-dependent methyltransferases"/>
    <property type="match status" value="1"/>
</dbReference>
<name>A0A540WMS4_9BACT</name>
<sequence>MEKRTDWYEHPEYYEAIFGTDTVREADFLQALSARHGTGGSQWLEPACGAGRLVAEAASRGMKVAGYDISEAMLAHARKRLTPAERRRVKLAPSRMEEFFEPALEGKVDVAHNLVSTFRYLDSEAAALAHLKGTRRLLKPNGIYVLGFHLTDYSRSVPEHERWLGRVGKDKVVCNTHEGLPDRRARRSPMRNRLRITGPGKDWLIETTWFFRTYDAAQAGKLFRDAGLSVVAAYDFDYDVSSPVARGSRRLDRVFVLRPDAGSVEQGASENAPARKVVAEAKKATPEKKVAAPRKTSPARKVTATKKLATAPDATPPTKKLATAPDATPPTKKPTRRRS</sequence>
<keyword evidence="1 5" id="KW-0489">Methyltransferase</keyword>
<dbReference type="InterPro" id="IPR029063">
    <property type="entry name" value="SAM-dependent_MTases_sf"/>
</dbReference>
<accession>A0A540WMS4</accession>
<gene>
    <name evidence="5" type="ORF">FJV41_40060</name>
</gene>
<dbReference type="CDD" id="cd02440">
    <property type="entry name" value="AdoMet_MTases"/>
    <property type="match status" value="1"/>
</dbReference>
<evidence type="ECO:0000259" key="4">
    <source>
        <dbReference type="Pfam" id="PF13649"/>
    </source>
</evidence>
<dbReference type="PANTHER" id="PTHR43861:SF1">
    <property type="entry name" value="TRANS-ACONITATE 2-METHYLTRANSFERASE"/>
    <property type="match status" value="1"/>
</dbReference>
<feature type="region of interest" description="Disordered" evidence="3">
    <location>
        <begin position="280"/>
        <end position="339"/>
    </location>
</feature>